<dbReference type="EMBL" id="VIQT01000010">
    <property type="protein sequence ID" value="NDO39326.1"/>
    <property type="molecule type" value="Genomic_DNA"/>
</dbReference>
<dbReference type="EMBL" id="QXWZ01000005">
    <property type="protein sequence ID" value="NBI78107.1"/>
    <property type="molecule type" value="Genomic_DNA"/>
</dbReference>
<dbReference type="Proteomes" id="UP000095765">
    <property type="component" value="Unassembled WGS sequence"/>
</dbReference>
<evidence type="ECO:0000313" key="4">
    <source>
        <dbReference type="EMBL" id="NBI78107.1"/>
    </source>
</evidence>
<proteinExistence type="predicted"/>
<dbReference type="NCBIfam" id="TIGR04272">
    <property type="entry name" value="cxxc_cxxc_Mbark"/>
    <property type="match status" value="1"/>
</dbReference>
<evidence type="ECO:0000313" key="11">
    <source>
        <dbReference type="Proteomes" id="UP000446348"/>
    </source>
</evidence>
<dbReference type="RefSeq" id="WP_006876143.1">
    <property type="nucleotide sequence ID" value="NZ_CABIWA010000001.1"/>
</dbReference>
<evidence type="ECO:0000313" key="6">
    <source>
        <dbReference type="EMBL" id="OUP68102.1"/>
    </source>
</evidence>
<evidence type="ECO:0000313" key="3">
    <source>
        <dbReference type="EMBL" id="CUP28071.1"/>
    </source>
</evidence>
<dbReference type="Pfam" id="PF23477">
    <property type="entry name" value="zf_Tbcl_2"/>
    <property type="match status" value="1"/>
</dbReference>
<evidence type="ECO:0000313" key="7">
    <source>
        <dbReference type="EMBL" id="RGE70345.1"/>
    </source>
</evidence>
<reference evidence="7 10" key="4">
    <citation type="submission" date="2018-08" db="EMBL/GenBank/DDBJ databases">
        <title>A genome reference for cultivated species of the human gut microbiota.</title>
        <authorList>
            <person name="Zou Y."/>
            <person name="Xue W."/>
            <person name="Luo G."/>
        </authorList>
    </citation>
    <scope>NUCLEOTIDE SEQUENCE [LARGE SCALE GENOMIC DNA]</scope>
    <source>
        <strain evidence="7 10">TF05-12AC</strain>
    </source>
</reference>
<dbReference type="EMBL" id="QVME01000001">
    <property type="protein sequence ID" value="RGE70345.1"/>
    <property type="molecule type" value="Genomic_DNA"/>
</dbReference>
<evidence type="ECO:0000313" key="5">
    <source>
        <dbReference type="EMBL" id="NDO39326.1"/>
    </source>
</evidence>
<dbReference type="EMBL" id="NFKP01000022">
    <property type="protein sequence ID" value="OUP68102.1"/>
    <property type="molecule type" value="Genomic_DNA"/>
</dbReference>
<reference evidence="3 8" key="1">
    <citation type="submission" date="2015-09" db="EMBL/GenBank/DDBJ databases">
        <authorList>
            <consortium name="Pathogen Informatics"/>
        </authorList>
    </citation>
    <scope>NUCLEOTIDE SEQUENCE [LARGE SCALE GENOMIC DNA]</scope>
    <source>
        <strain evidence="3 8">2789STDY5834939</strain>
    </source>
</reference>
<gene>
    <name evidence="6" type="ORF">B5F11_15185</name>
    <name evidence="4" type="ORF">D3Z39_04365</name>
    <name evidence="7" type="ORF">DXC40_04655</name>
    <name evidence="3" type="ORF">ERS852551_00289</name>
    <name evidence="5" type="ORF">FMM72_08650</name>
</gene>
<dbReference type="InterPro" id="IPR026363">
    <property type="entry name" value="CxxC-x17-CxxC_dom"/>
</dbReference>
<evidence type="ECO:0000313" key="10">
    <source>
        <dbReference type="Proteomes" id="UP000260828"/>
    </source>
</evidence>
<protein>
    <submittedName>
        <fullName evidence="3">CxxC-x17-CxxC domain</fullName>
    </submittedName>
    <submittedName>
        <fullName evidence="4">Zinc-binding protein</fullName>
    </submittedName>
</protein>
<dbReference type="Proteomes" id="UP000196386">
    <property type="component" value="Unassembled WGS sequence"/>
</dbReference>
<dbReference type="InterPro" id="IPR025306">
    <property type="entry name" value="Zn-bnd_dom_prob"/>
</dbReference>
<sequence>MYTDKTLTCKECGSEFVFTAGEQEFYAERGFVNEPQRCKACRDARKNNARPQREMFTAVCANCGCEAKVPFQPREDRPVYCSECFAKMKENQ</sequence>
<name>A0A174LYK1_9FIRM</name>
<dbReference type="GeneID" id="72464863"/>
<evidence type="ECO:0000313" key="8">
    <source>
        <dbReference type="Proteomes" id="UP000095765"/>
    </source>
</evidence>
<dbReference type="AlphaFoldDB" id="A0A174LYK1"/>
<dbReference type="Proteomes" id="UP000260828">
    <property type="component" value="Unassembled WGS sequence"/>
</dbReference>
<dbReference type="OrthoDB" id="5505402at2"/>
<evidence type="ECO:0000313" key="9">
    <source>
        <dbReference type="Proteomes" id="UP000196386"/>
    </source>
</evidence>
<feature type="domain" description="Probable zinc-binding" evidence="1">
    <location>
        <begin position="4"/>
        <end position="48"/>
    </location>
</feature>
<reference evidence="6" key="3">
    <citation type="journal article" date="2018" name="BMC Genomics">
        <title>Whole genome sequencing and function prediction of 133 gut anaerobes isolated from chicken caecum in pure cultures.</title>
        <authorList>
            <person name="Medvecky M."/>
            <person name="Cejkova D."/>
            <person name="Polansky O."/>
            <person name="Karasova D."/>
            <person name="Kubasova T."/>
            <person name="Cizek A."/>
            <person name="Rychlik I."/>
        </authorList>
    </citation>
    <scope>NUCLEOTIDE SEQUENCE</scope>
    <source>
        <strain evidence="6">An175</strain>
    </source>
</reference>
<organism evidence="3 8">
    <name type="scientific">Anaerotruncus colihominis</name>
    <dbReference type="NCBI Taxonomy" id="169435"/>
    <lineage>
        <taxon>Bacteria</taxon>
        <taxon>Bacillati</taxon>
        <taxon>Bacillota</taxon>
        <taxon>Clostridia</taxon>
        <taxon>Eubacteriales</taxon>
        <taxon>Oscillospiraceae</taxon>
        <taxon>Anaerotruncus</taxon>
    </lineage>
</organism>
<dbReference type="Proteomes" id="UP000446348">
    <property type="component" value="Unassembled WGS sequence"/>
</dbReference>
<dbReference type="EMBL" id="CZBE01000002">
    <property type="protein sequence ID" value="CUP28071.1"/>
    <property type="molecule type" value="Genomic_DNA"/>
</dbReference>
<evidence type="ECO:0000259" key="1">
    <source>
        <dbReference type="Pfam" id="PF13451"/>
    </source>
</evidence>
<evidence type="ECO:0000259" key="2">
    <source>
        <dbReference type="Pfam" id="PF23477"/>
    </source>
</evidence>
<accession>A0A174LYK1</accession>
<reference evidence="4 11" key="5">
    <citation type="submission" date="2018-08" db="EMBL/GenBank/DDBJ databases">
        <title>Murine metabolic-syndrome-specific gut microbial biobank.</title>
        <authorList>
            <person name="Liu C."/>
        </authorList>
    </citation>
    <scope>NUCLEOTIDE SEQUENCE [LARGE SCALE GENOMIC DNA]</scope>
    <source>
        <strain evidence="4 11">X69</strain>
    </source>
</reference>
<evidence type="ECO:0000313" key="12">
    <source>
        <dbReference type="Proteomes" id="UP000462501"/>
    </source>
</evidence>
<dbReference type="Pfam" id="PF13451">
    <property type="entry name" value="zf_Tbcl"/>
    <property type="match status" value="1"/>
</dbReference>
<dbReference type="Proteomes" id="UP000462501">
    <property type="component" value="Unassembled WGS sequence"/>
</dbReference>
<reference evidence="5 12" key="6">
    <citation type="submission" date="2019-06" db="EMBL/GenBank/DDBJ databases">
        <title>Draft genome sequences of 15 bacterial species constituting the stable defined intestinal microbiota of the GM15 gnotobiotic mouse model.</title>
        <authorList>
            <person name="Elie C."/>
            <person name="Mathieu A."/>
            <person name="Saliou A."/>
            <person name="Darnaud M."/>
            <person name="Leulier F."/>
            <person name="Tamellini A."/>
        </authorList>
    </citation>
    <scope>NUCLEOTIDE SEQUENCE [LARGE SCALE GENOMIC DNA]</scope>
    <source>
        <strain evidence="5 12">JM4-15</strain>
    </source>
</reference>
<feature type="domain" description="CxxC-x17-CxxC" evidence="2">
    <location>
        <begin position="53"/>
        <end position="89"/>
    </location>
</feature>
<reference evidence="9" key="2">
    <citation type="submission" date="2017-04" db="EMBL/GenBank/DDBJ databases">
        <title>Function of individual gut microbiota members based on whole genome sequencing of pure cultures obtained from chicken caecum.</title>
        <authorList>
            <person name="Medvecky M."/>
            <person name="Cejkova D."/>
            <person name="Polansky O."/>
            <person name="Karasova D."/>
            <person name="Kubasova T."/>
            <person name="Cizek A."/>
            <person name="Rychlik I."/>
        </authorList>
    </citation>
    <scope>NUCLEOTIDE SEQUENCE [LARGE SCALE GENOMIC DNA]</scope>
    <source>
        <strain evidence="9">An175</strain>
    </source>
</reference>